<evidence type="ECO:0000259" key="2">
    <source>
        <dbReference type="PROSITE" id="PS50894"/>
    </source>
</evidence>
<proteinExistence type="predicted"/>
<evidence type="ECO:0000313" key="3">
    <source>
        <dbReference type="EMBL" id="CAA9241548.1"/>
    </source>
</evidence>
<name>A0A6J4I6A3_9ACTN</name>
<dbReference type="InterPro" id="IPR008207">
    <property type="entry name" value="Sig_transdc_His_kin_Hpt_dom"/>
</dbReference>
<gene>
    <name evidence="3" type="ORF">AVDCRST_MAG10-1622</name>
</gene>
<accession>A0A6J4I6A3</accession>
<keyword evidence="1" id="KW-0597">Phosphoprotein</keyword>
<dbReference type="GO" id="GO:0000160">
    <property type="term" value="P:phosphorelay signal transduction system"/>
    <property type="evidence" value="ECO:0007669"/>
    <property type="project" value="InterPro"/>
</dbReference>
<dbReference type="CDD" id="cd00088">
    <property type="entry name" value="HPT"/>
    <property type="match status" value="1"/>
</dbReference>
<dbReference type="InterPro" id="IPR036641">
    <property type="entry name" value="HPT_dom_sf"/>
</dbReference>
<sequence length="130" mass="13976">MRQDRTAVAHPEDRPAVDETIIEQLAGITDGQGFSVLGELLNAFLGAVPGRLEALDRAVAAEDLTAVGDQAHSLTGSAASFGARGMADLCRELRAAAHQGDLDASRRLVHDLRAEFLRVRAWLISFRSRA</sequence>
<dbReference type="EMBL" id="CADCTB010000108">
    <property type="protein sequence ID" value="CAA9241548.1"/>
    <property type="molecule type" value="Genomic_DNA"/>
</dbReference>
<reference evidence="3" key="1">
    <citation type="submission" date="2020-02" db="EMBL/GenBank/DDBJ databases">
        <authorList>
            <person name="Meier V. D."/>
        </authorList>
    </citation>
    <scope>NUCLEOTIDE SEQUENCE</scope>
    <source>
        <strain evidence="3">AVDCRST_MAG10</strain>
    </source>
</reference>
<protein>
    <recommendedName>
        <fullName evidence="2">HPt domain-containing protein</fullName>
    </recommendedName>
</protein>
<dbReference type="Gene3D" id="1.20.120.160">
    <property type="entry name" value="HPT domain"/>
    <property type="match status" value="1"/>
</dbReference>
<dbReference type="AlphaFoldDB" id="A0A6J4I6A3"/>
<dbReference type="SUPFAM" id="SSF47226">
    <property type="entry name" value="Histidine-containing phosphotransfer domain, HPT domain"/>
    <property type="match status" value="1"/>
</dbReference>
<dbReference type="PROSITE" id="PS50894">
    <property type="entry name" value="HPT"/>
    <property type="match status" value="1"/>
</dbReference>
<feature type="domain" description="HPt" evidence="2">
    <location>
        <begin position="33"/>
        <end position="126"/>
    </location>
</feature>
<feature type="modified residue" description="Phosphohistidine" evidence="1">
    <location>
        <position position="72"/>
    </location>
</feature>
<dbReference type="Pfam" id="PF01627">
    <property type="entry name" value="Hpt"/>
    <property type="match status" value="1"/>
</dbReference>
<organism evidence="3">
    <name type="scientific">uncultured Acidimicrobiales bacterium</name>
    <dbReference type="NCBI Taxonomy" id="310071"/>
    <lineage>
        <taxon>Bacteria</taxon>
        <taxon>Bacillati</taxon>
        <taxon>Actinomycetota</taxon>
        <taxon>Acidimicrobiia</taxon>
        <taxon>Acidimicrobiales</taxon>
        <taxon>environmental samples</taxon>
    </lineage>
</organism>
<evidence type="ECO:0000256" key="1">
    <source>
        <dbReference type="PROSITE-ProRule" id="PRU00110"/>
    </source>
</evidence>